<evidence type="ECO:0000313" key="2">
    <source>
        <dbReference type="EMBL" id="TQE05878.1"/>
    </source>
</evidence>
<dbReference type="EMBL" id="VIEB01000114">
    <property type="protein sequence ID" value="TQE05878.1"/>
    <property type="molecule type" value="Genomic_DNA"/>
</dbReference>
<gene>
    <name evidence="2" type="ORF">C1H46_008561</name>
</gene>
<dbReference type="Proteomes" id="UP000315295">
    <property type="component" value="Unassembled WGS sequence"/>
</dbReference>
<accession>A0A540N492</accession>
<dbReference type="GO" id="GO:0007165">
    <property type="term" value="P:signal transduction"/>
    <property type="evidence" value="ECO:0007669"/>
    <property type="project" value="InterPro"/>
</dbReference>
<dbReference type="AlphaFoldDB" id="A0A540N492"/>
<reference evidence="2 3" key="1">
    <citation type="journal article" date="2019" name="G3 (Bethesda)">
        <title>Sequencing of a Wild Apple (Malus baccata) Genome Unravels the Differences Between Cultivated and Wild Apple Species Regarding Disease Resistance and Cold Tolerance.</title>
        <authorList>
            <person name="Chen X."/>
        </authorList>
    </citation>
    <scope>NUCLEOTIDE SEQUENCE [LARGE SCALE GENOMIC DNA]</scope>
    <source>
        <strain evidence="3">cv. Shandingzi</strain>
        <tissue evidence="2">Leaves</tissue>
    </source>
</reference>
<name>A0A540N492_MALBA</name>
<dbReference type="Gene3D" id="3.30.310.80">
    <property type="entry name" value="Kinase associated domain 1, KA1"/>
    <property type="match status" value="1"/>
</dbReference>
<evidence type="ECO:0000313" key="3">
    <source>
        <dbReference type="Proteomes" id="UP000315295"/>
    </source>
</evidence>
<dbReference type="Pfam" id="PF03822">
    <property type="entry name" value="NAF"/>
    <property type="match status" value="1"/>
</dbReference>
<protein>
    <recommendedName>
        <fullName evidence="1">NAF domain-containing protein</fullName>
    </recommendedName>
</protein>
<organism evidence="2 3">
    <name type="scientific">Malus baccata</name>
    <name type="common">Siberian crab apple</name>
    <name type="synonym">Pyrus baccata</name>
    <dbReference type="NCBI Taxonomy" id="106549"/>
    <lineage>
        <taxon>Eukaryota</taxon>
        <taxon>Viridiplantae</taxon>
        <taxon>Streptophyta</taxon>
        <taxon>Embryophyta</taxon>
        <taxon>Tracheophyta</taxon>
        <taxon>Spermatophyta</taxon>
        <taxon>Magnoliopsida</taxon>
        <taxon>eudicotyledons</taxon>
        <taxon>Gunneridae</taxon>
        <taxon>Pentapetalae</taxon>
        <taxon>rosids</taxon>
        <taxon>fabids</taxon>
        <taxon>Rosales</taxon>
        <taxon>Rosaceae</taxon>
        <taxon>Amygdaloideae</taxon>
        <taxon>Maleae</taxon>
        <taxon>Malus</taxon>
    </lineage>
</organism>
<keyword evidence="3" id="KW-1185">Reference proteome</keyword>
<comment type="caution">
    <text evidence="2">The sequence shown here is derived from an EMBL/GenBank/DDBJ whole genome shotgun (WGS) entry which is preliminary data.</text>
</comment>
<evidence type="ECO:0000259" key="1">
    <source>
        <dbReference type="PROSITE" id="PS50816"/>
    </source>
</evidence>
<proteinExistence type="predicted"/>
<dbReference type="InterPro" id="IPR004041">
    <property type="entry name" value="NAF_dom"/>
</dbReference>
<dbReference type="InterPro" id="IPR018451">
    <property type="entry name" value="NAF/FISL_domain"/>
</dbReference>
<sequence length="160" mass="17780">MNTNSFLSIALSPDACHAHTHINAFQMIGMSSCLDLSGFFEKELKHACASVNFQFGLMFLGSRSHITPFSGILLGSMVSRADMNEVYAEFANSIDSREAVENSHEEMCPGSLLYQRICYFPMALPYGVFIASSLRRSLQLLVLNSQTLAHKIHMLKLVLV</sequence>
<dbReference type="PROSITE" id="PS50816">
    <property type="entry name" value="NAF"/>
    <property type="match status" value="1"/>
</dbReference>
<feature type="domain" description="NAF" evidence="1">
    <location>
        <begin position="17"/>
        <end position="41"/>
    </location>
</feature>